<evidence type="ECO:0000313" key="2">
    <source>
        <dbReference type="EMBL" id="SCG44055.1"/>
    </source>
</evidence>
<dbReference type="Pfam" id="PF01909">
    <property type="entry name" value="NTP_transf_2"/>
    <property type="match status" value="1"/>
</dbReference>
<keyword evidence="3" id="KW-1185">Reference proteome</keyword>
<dbReference type="InterPro" id="IPR002934">
    <property type="entry name" value="Polymerase_NTP_transf_dom"/>
</dbReference>
<accession>A0A1C5HDH5</accession>
<name>A0A1C5HDH5_9ACTN</name>
<dbReference type="GO" id="GO:0016779">
    <property type="term" value="F:nucleotidyltransferase activity"/>
    <property type="evidence" value="ECO:0007669"/>
    <property type="project" value="InterPro"/>
</dbReference>
<dbReference type="Proteomes" id="UP000198217">
    <property type="component" value="Chromosome I"/>
</dbReference>
<proteinExistence type="predicted"/>
<evidence type="ECO:0000259" key="1">
    <source>
        <dbReference type="Pfam" id="PF01909"/>
    </source>
</evidence>
<keyword evidence="2" id="KW-0808">Transferase</keyword>
<evidence type="ECO:0000313" key="3">
    <source>
        <dbReference type="Proteomes" id="UP000198217"/>
    </source>
</evidence>
<protein>
    <submittedName>
        <fullName evidence="2">Nucleotidyltransferase domain-containing protein</fullName>
    </submittedName>
</protein>
<feature type="domain" description="Polymerase nucleotidyl transferase" evidence="1">
    <location>
        <begin position="8"/>
        <end position="63"/>
    </location>
</feature>
<dbReference type="SUPFAM" id="SSF81301">
    <property type="entry name" value="Nucleotidyltransferase"/>
    <property type="match status" value="1"/>
</dbReference>
<dbReference type="InterPro" id="IPR043519">
    <property type="entry name" value="NT_sf"/>
</dbReference>
<reference evidence="2 3" key="1">
    <citation type="submission" date="2016-06" db="EMBL/GenBank/DDBJ databases">
        <authorList>
            <person name="Kjaerup R.B."/>
            <person name="Dalgaard T.S."/>
            <person name="Juul-Madsen H.R."/>
        </authorList>
    </citation>
    <scope>NUCLEOTIDE SEQUENCE [LARGE SCALE GENOMIC DNA]</scope>
    <source>
        <strain evidence="2 3">DSM 43904</strain>
    </source>
</reference>
<gene>
    <name evidence="2" type="ORF">GA0070609_1417</name>
</gene>
<organism evidence="2 3">
    <name type="scientific">Micromonospora echinaurantiaca</name>
    <dbReference type="NCBI Taxonomy" id="47857"/>
    <lineage>
        <taxon>Bacteria</taxon>
        <taxon>Bacillati</taxon>
        <taxon>Actinomycetota</taxon>
        <taxon>Actinomycetes</taxon>
        <taxon>Micromonosporales</taxon>
        <taxon>Micromonosporaceae</taxon>
        <taxon>Micromonospora</taxon>
    </lineage>
</organism>
<dbReference type="AlphaFoldDB" id="A0A1C5HDH5"/>
<sequence length="258" mass="28556">MIEELTRRYLDAVDQALPGYVSSLYVVGSAALGAWQARASDVDTVILTSRPATDDDLVRLAKVHAGMPRPPHLDGVYLDPAVARSWPTDRPVVPFVVDGELRTDQPCGELTPVLWLTLRRYGIPVRGPAAAELGIRVDPEQLRRYNLDNLREYWQRRAATFPTELAEVAPDMIVDPGIVTWFVLGPARSHYTLTHDDVISKATAGVYLAQLFPEYADLAHRAVRWRAGAAEQFTATDLAAAGDSVHAVADDAWRRFDD</sequence>
<dbReference type="EMBL" id="LT607750">
    <property type="protein sequence ID" value="SCG44055.1"/>
    <property type="molecule type" value="Genomic_DNA"/>
</dbReference>
<dbReference type="RefSeq" id="WP_088993054.1">
    <property type="nucleotide sequence ID" value="NZ_LT607750.1"/>
</dbReference>